<keyword evidence="11" id="KW-1185">Reference proteome</keyword>
<feature type="transmembrane region" description="Helical" evidence="9">
    <location>
        <begin position="50"/>
        <end position="70"/>
    </location>
</feature>
<evidence type="ECO:0000256" key="8">
    <source>
        <dbReference type="ARBA" id="ARBA00035655"/>
    </source>
</evidence>
<sequence>METAFTPLASLGGGLLIGTAAVLLMAVHGRIFGATGILSGLLSTRITQDWGIRASLLIGMMAAPLALLLLTGKGPVVQIPIGNLAIVLGGVLVGIGVSYGGGCTSGHGVCGNARFSRRSMIATLVFMAGAFLSVFITRHVLGGF</sequence>
<evidence type="ECO:0000313" key="11">
    <source>
        <dbReference type="Proteomes" id="UP000477911"/>
    </source>
</evidence>
<keyword evidence="2" id="KW-0813">Transport</keyword>
<comment type="similarity">
    <text evidence="8">Belongs to the TsuA/YedE (TC 9.B.102) family.</text>
</comment>
<evidence type="ECO:0000256" key="4">
    <source>
        <dbReference type="ARBA" id="ARBA00022519"/>
    </source>
</evidence>
<keyword evidence="5 9" id="KW-0812">Transmembrane</keyword>
<feature type="transmembrane region" description="Helical" evidence="9">
    <location>
        <begin position="120"/>
        <end position="141"/>
    </location>
</feature>
<feature type="transmembrane region" description="Helical" evidence="9">
    <location>
        <begin position="15"/>
        <end position="38"/>
    </location>
</feature>
<proteinExistence type="inferred from homology"/>
<dbReference type="PANTHER" id="PTHR30574">
    <property type="entry name" value="INNER MEMBRANE PROTEIN YEDE"/>
    <property type="match status" value="1"/>
</dbReference>
<evidence type="ECO:0000256" key="3">
    <source>
        <dbReference type="ARBA" id="ARBA00022475"/>
    </source>
</evidence>
<comment type="subcellular location">
    <subcellularLocation>
        <location evidence="1">Cell inner membrane</location>
        <topology evidence="1">Multi-pass membrane protein</topology>
    </subcellularLocation>
</comment>
<name>A0A6L7G3F5_9RHOB</name>
<dbReference type="PANTHER" id="PTHR30574:SF1">
    <property type="entry name" value="SULPHUR TRANSPORT DOMAIN-CONTAINING PROTEIN"/>
    <property type="match status" value="1"/>
</dbReference>
<feature type="transmembrane region" description="Helical" evidence="9">
    <location>
        <begin position="76"/>
        <end position="99"/>
    </location>
</feature>
<evidence type="ECO:0000256" key="5">
    <source>
        <dbReference type="ARBA" id="ARBA00022692"/>
    </source>
</evidence>
<dbReference type="Proteomes" id="UP000477911">
    <property type="component" value="Unassembled WGS sequence"/>
</dbReference>
<evidence type="ECO:0000256" key="9">
    <source>
        <dbReference type="SAM" id="Phobius"/>
    </source>
</evidence>
<keyword evidence="6 9" id="KW-1133">Transmembrane helix</keyword>
<evidence type="ECO:0000313" key="10">
    <source>
        <dbReference type="EMBL" id="MXN18027.1"/>
    </source>
</evidence>
<gene>
    <name evidence="10" type="ORF">GR170_09285</name>
</gene>
<protein>
    <submittedName>
        <fullName evidence="10">YeeE/YedE family protein</fullName>
    </submittedName>
</protein>
<reference evidence="10 11" key="1">
    <citation type="submission" date="2019-12" db="EMBL/GenBank/DDBJ databases">
        <authorList>
            <person name="Li M."/>
        </authorList>
    </citation>
    <scope>NUCLEOTIDE SEQUENCE [LARGE SCALE GENOMIC DNA]</scope>
    <source>
        <strain evidence="10 11">GBMRC 2024</strain>
    </source>
</reference>
<dbReference type="AlphaFoldDB" id="A0A6L7G3F5"/>
<dbReference type="InterPro" id="IPR007272">
    <property type="entry name" value="Sulf_transp_TsuA/YedE"/>
</dbReference>
<evidence type="ECO:0000256" key="7">
    <source>
        <dbReference type="ARBA" id="ARBA00023136"/>
    </source>
</evidence>
<keyword evidence="3" id="KW-1003">Cell membrane</keyword>
<dbReference type="GO" id="GO:0005886">
    <property type="term" value="C:plasma membrane"/>
    <property type="evidence" value="ECO:0007669"/>
    <property type="project" value="UniProtKB-SubCell"/>
</dbReference>
<organism evidence="10 11">
    <name type="scientific">Pseudooceanicola albus</name>
    <dbReference type="NCBI Taxonomy" id="2692189"/>
    <lineage>
        <taxon>Bacteria</taxon>
        <taxon>Pseudomonadati</taxon>
        <taxon>Pseudomonadota</taxon>
        <taxon>Alphaproteobacteria</taxon>
        <taxon>Rhodobacterales</taxon>
        <taxon>Paracoccaceae</taxon>
        <taxon>Pseudooceanicola</taxon>
    </lineage>
</organism>
<accession>A0A6L7G3F5</accession>
<evidence type="ECO:0000256" key="1">
    <source>
        <dbReference type="ARBA" id="ARBA00004429"/>
    </source>
</evidence>
<dbReference type="EMBL" id="WUMU01000007">
    <property type="protein sequence ID" value="MXN18027.1"/>
    <property type="molecule type" value="Genomic_DNA"/>
</dbReference>
<dbReference type="RefSeq" id="WP_160893956.1">
    <property type="nucleotide sequence ID" value="NZ_WUMU01000007.1"/>
</dbReference>
<keyword evidence="4" id="KW-0997">Cell inner membrane</keyword>
<comment type="caution">
    <text evidence="10">The sequence shown here is derived from an EMBL/GenBank/DDBJ whole genome shotgun (WGS) entry which is preliminary data.</text>
</comment>
<evidence type="ECO:0000256" key="2">
    <source>
        <dbReference type="ARBA" id="ARBA00022448"/>
    </source>
</evidence>
<keyword evidence="7 9" id="KW-0472">Membrane</keyword>
<evidence type="ECO:0000256" key="6">
    <source>
        <dbReference type="ARBA" id="ARBA00022989"/>
    </source>
</evidence>